<reference evidence="2" key="1">
    <citation type="journal article" date="2019" name="bioRxiv">
        <title>The Genome of the Zebra Mussel, Dreissena polymorpha: A Resource for Invasive Species Research.</title>
        <authorList>
            <person name="McCartney M.A."/>
            <person name="Auch B."/>
            <person name="Kono T."/>
            <person name="Mallez S."/>
            <person name="Zhang Y."/>
            <person name="Obille A."/>
            <person name="Becker A."/>
            <person name="Abrahante J.E."/>
            <person name="Garbe J."/>
            <person name="Badalamenti J.P."/>
            <person name="Herman A."/>
            <person name="Mangelson H."/>
            <person name="Liachko I."/>
            <person name="Sullivan S."/>
            <person name="Sone E.D."/>
            <person name="Koren S."/>
            <person name="Silverstein K.A.T."/>
            <person name="Beckman K.B."/>
            <person name="Gohl D.M."/>
        </authorList>
    </citation>
    <scope>NUCLEOTIDE SEQUENCE</scope>
    <source>
        <strain evidence="2">Duluth1</strain>
        <tissue evidence="2">Whole animal</tissue>
    </source>
</reference>
<dbReference type="InterPro" id="IPR026214">
    <property type="entry name" value="HAUS4_met"/>
</dbReference>
<evidence type="ECO:0000313" key="3">
    <source>
        <dbReference type="Proteomes" id="UP000828390"/>
    </source>
</evidence>
<name>A0A9D4E600_DREPO</name>
<keyword evidence="1" id="KW-0175">Coiled coil</keyword>
<dbReference type="GO" id="GO:0051011">
    <property type="term" value="F:microtubule minus-end binding"/>
    <property type="evidence" value="ECO:0007669"/>
    <property type="project" value="TreeGrafter"/>
</dbReference>
<gene>
    <name evidence="2" type="ORF">DPMN_175889</name>
</gene>
<dbReference type="OrthoDB" id="661220at2759"/>
<dbReference type="GO" id="GO:0070652">
    <property type="term" value="C:HAUS complex"/>
    <property type="evidence" value="ECO:0007669"/>
    <property type="project" value="InterPro"/>
</dbReference>
<dbReference type="PANTHER" id="PTHR16219">
    <property type="entry name" value="AUGMIN SUBUNIT 4 FAMILY MEMBER"/>
    <property type="match status" value="1"/>
</dbReference>
<dbReference type="PRINTS" id="PR02090">
    <property type="entry name" value="HAUSAUGMINL4"/>
</dbReference>
<dbReference type="Proteomes" id="UP000828390">
    <property type="component" value="Unassembled WGS sequence"/>
</dbReference>
<evidence type="ECO:0000256" key="1">
    <source>
        <dbReference type="SAM" id="Coils"/>
    </source>
</evidence>
<dbReference type="InterPro" id="IPR029327">
    <property type="entry name" value="HAUS4"/>
</dbReference>
<dbReference type="GO" id="GO:0007098">
    <property type="term" value="P:centrosome cycle"/>
    <property type="evidence" value="ECO:0007669"/>
    <property type="project" value="InterPro"/>
</dbReference>
<evidence type="ECO:0000313" key="2">
    <source>
        <dbReference type="EMBL" id="KAH3774507.1"/>
    </source>
</evidence>
<sequence length="369" mass="42672">MDTSTRKGQRSTINHEKLSSQFPFLSLKAADVDKYPDFCALLSCLGSHLNPECLTLQTHRDLKQAEELLRHEKHSWLLQNILYLELQELLLDYEIRSQEVSLSSRDQQFHKVLQQCLTQAEIGDYLDFSPDPSSKLTTLGLTREELDRQNPYKQHLSSLQQALIPVMEERLRRRCENLVMAHDPQSTSQESSKLMFAKSSQLPAIVEGETLQLAENKQKLKEDYVKKEKLFETYYQTLLDSLQLLDTLISRFKLERQVEQDTITAEWLYAKCDAMSLKIRMVELQILTETFTLETVQALRNVRSHLEEAHKEAEKEKLHREQALKAYQAVGGGFEKIVAEYGQLLSELENKQWALAEFDKSQGKHSVTG</sequence>
<protein>
    <recommendedName>
        <fullName evidence="4">HAUS augmin-like complex subunit 4</fullName>
    </recommendedName>
</protein>
<evidence type="ECO:0008006" key="4">
    <source>
        <dbReference type="Google" id="ProtNLM"/>
    </source>
</evidence>
<comment type="caution">
    <text evidence="2">The sequence shown here is derived from an EMBL/GenBank/DDBJ whole genome shotgun (WGS) entry which is preliminary data.</text>
</comment>
<reference evidence="2" key="2">
    <citation type="submission" date="2020-11" db="EMBL/GenBank/DDBJ databases">
        <authorList>
            <person name="McCartney M.A."/>
            <person name="Auch B."/>
            <person name="Kono T."/>
            <person name="Mallez S."/>
            <person name="Becker A."/>
            <person name="Gohl D.M."/>
            <person name="Silverstein K.A.T."/>
            <person name="Koren S."/>
            <person name="Bechman K.B."/>
            <person name="Herman A."/>
            <person name="Abrahante J.E."/>
            <person name="Garbe J."/>
        </authorList>
    </citation>
    <scope>NUCLEOTIDE SEQUENCE</scope>
    <source>
        <strain evidence="2">Duluth1</strain>
        <tissue evidence="2">Whole animal</tissue>
    </source>
</reference>
<organism evidence="2 3">
    <name type="scientific">Dreissena polymorpha</name>
    <name type="common">Zebra mussel</name>
    <name type="synonym">Mytilus polymorpha</name>
    <dbReference type="NCBI Taxonomy" id="45954"/>
    <lineage>
        <taxon>Eukaryota</taxon>
        <taxon>Metazoa</taxon>
        <taxon>Spiralia</taxon>
        <taxon>Lophotrochozoa</taxon>
        <taxon>Mollusca</taxon>
        <taxon>Bivalvia</taxon>
        <taxon>Autobranchia</taxon>
        <taxon>Heteroconchia</taxon>
        <taxon>Euheterodonta</taxon>
        <taxon>Imparidentia</taxon>
        <taxon>Neoheterodontei</taxon>
        <taxon>Myida</taxon>
        <taxon>Dreissenoidea</taxon>
        <taxon>Dreissenidae</taxon>
        <taxon>Dreissena</taxon>
    </lineage>
</organism>
<accession>A0A9D4E600</accession>
<feature type="coiled-coil region" evidence="1">
    <location>
        <begin position="296"/>
        <end position="326"/>
    </location>
</feature>
<proteinExistence type="predicted"/>
<keyword evidence="3" id="KW-1185">Reference proteome</keyword>
<dbReference type="PANTHER" id="PTHR16219:SF1">
    <property type="entry name" value="HAUS AUGMIN-LIKE COMPLEX SUBUNIT 4"/>
    <property type="match status" value="1"/>
</dbReference>
<dbReference type="AlphaFoldDB" id="A0A9D4E600"/>
<dbReference type="EMBL" id="JAIWYP010000009">
    <property type="protein sequence ID" value="KAH3774507.1"/>
    <property type="molecule type" value="Genomic_DNA"/>
</dbReference>
<dbReference type="Pfam" id="PF14735">
    <property type="entry name" value="HAUS4"/>
    <property type="match status" value="1"/>
</dbReference>
<dbReference type="GO" id="GO:0051225">
    <property type="term" value="P:spindle assembly"/>
    <property type="evidence" value="ECO:0007669"/>
    <property type="project" value="InterPro"/>
</dbReference>